<dbReference type="Proteomes" id="UP000533598">
    <property type="component" value="Unassembled WGS sequence"/>
</dbReference>
<reference evidence="1 2" key="1">
    <citation type="submission" date="2020-08" db="EMBL/GenBank/DDBJ databases">
        <title>Sequencing the genomes of 1000 actinobacteria strains.</title>
        <authorList>
            <person name="Klenk H.-P."/>
        </authorList>
    </citation>
    <scope>NUCLEOTIDE SEQUENCE [LARGE SCALE GENOMIC DNA]</scope>
    <source>
        <strain evidence="1 2">DSM 44230</strain>
    </source>
</reference>
<proteinExistence type="predicted"/>
<name>A0A7W7CF28_9PSEU</name>
<comment type="caution">
    <text evidence="1">The sequence shown here is derived from an EMBL/GenBank/DDBJ whole genome shotgun (WGS) entry which is preliminary data.</text>
</comment>
<protein>
    <submittedName>
        <fullName evidence="1">Putative phage baseplate assembly protein</fullName>
    </submittedName>
</protein>
<keyword evidence="2" id="KW-1185">Reference proteome</keyword>
<dbReference type="NCBIfam" id="TIGR02243">
    <property type="entry name" value="putative baseplate assembly protein"/>
    <property type="match status" value="1"/>
</dbReference>
<evidence type="ECO:0000313" key="1">
    <source>
        <dbReference type="EMBL" id="MBB4680006.1"/>
    </source>
</evidence>
<gene>
    <name evidence="1" type="ORF">HNR67_006124</name>
</gene>
<dbReference type="InterPro" id="IPR011749">
    <property type="entry name" value="CHP02243"/>
</dbReference>
<sequence>MTLPAPNLDDRRFQDLVDDAKRLVMRRCPEWTDHNVSDPGVTLIETFAYLTDVLLYRVNRVPDRLYVKFLELIGVRLFPPVAARAPATCWLSAPATAPVRVPEGTEVSTLGGNPEDTVVFSTTRDLDLLPCALQSLHTKEIDGEDSVDHTARLRLEQPCPAFASPPAPGDLLLVALTEPVPCCAVRLDVSCEIEGVGVDPDRPPLVWEAWDGADWVNCPVSTDETGGLNRSGAIVLHLPETHQASVLDGERAGWVRARVVEAEPGQPAYRASPVLRGLTAGTVGGTVGAVHAQPVRDEVLGEAEGVAGQRFQLARPPVLAEAGELVLEVGSAEGWTRWQRVAHFAESGPEDRHFVLDAAGGVVEFGPLLRQRDGGVRQFGAVPAAGAAVRMTRYATGGGRRGNVVRGALQALTATIPFVAAVENLVAAQGGVDGETVEQAKARGPQTLRSRDRAVTAEDYEVLAAEAAPELSRVRCVPGADGELRLLVVPSAANPLGRLRFEDLVPRADTVERVVRRLAEVRVAGVRVVVEPPRYKGITVVARLVPLPGAVADQVREEALTALHSFLNPLSGGPDGTGWPFGRPVQQGEVFVALQQLRSVDLVAEVRLFGANPVTGERGGEARSVQVEPGSLVFSYQHQIRVDRR</sequence>
<dbReference type="AlphaFoldDB" id="A0A7W7CF28"/>
<dbReference type="EMBL" id="JACHMH010000001">
    <property type="protein sequence ID" value="MBB4680006.1"/>
    <property type="molecule type" value="Genomic_DNA"/>
</dbReference>
<evidence type="ECO:0000313" key="2">
    <source>
        <dbReference type="Proteomes" id="UP000533598"/>
    </source>
</evidence>
<organism evidence="1 2">
    <name type="scientific">Crossiella cryophila</name>
    <dbReference type="NCBI Taxonomy" id="43355"/>
    <lineage>
        <taxon>Bacteria</taxon>
        <taxon>Bacillati</taxon>
        <taxon>Actinomycetota</taxon>
        <taxon>Actinomycetes</taxon>
        <taxon>Pseudonocardiales</taxon>
        <taxon>Pseudonocardiaceae</taxon>
        <taxon>Crossiella</taxon>
    </lineage>
</organism>
<dbReference type="RefSeq" id="WP_185005688.1">
    <property type="nucleotide sequence ID" value="NZ_BAAAUI010000019.1"/>
</dbReference>
<accession>A0A7W7CF28</accession>